<sequence>MKNVNKIWNKSLLSAVLASLLMVSSMALLGQGASAMATPTVSKVNVETISVDAIFPELTLTKPTTIFTGTKTISIPIPAELLPAAALIGDAKLEITYELAQVLLQNLGINNLIRTVDNAASKIMEFLNESELLGFNVNFDEVYAALDVQNFWESMPTALINSPITLSTDGVNVNVTFEETAFANIMVLVEAALANISNAIHAVQLTGQGVVGTFIARTVMDLWVVVEDVYDLFAQTVSDIVETVDFLTLMEHHILDIIAEIEEFYAIPAE</sequence>
<protein>
    <recommendedName>
        <fullName evidence="2">Putative adhesive domain-containing protein</fullName>
    </recommendedName>
</protein>
<reference evidence="3 4" key="1">
    <citation type="submission" date="2019-05" db="EMBL/GenBank/DDBJ databases">
        <title>Culicoidintestinum kansasii gen. nov., sp. nov. from the gastrointestinal tract of the biting midge, Culicoides sonorensis.</title>
        <authorList>
            <person name="Neupane S."/>
            <person name="Ghosh A."/>
            <person name="Gunther S."/>
            <person name="Martin K."/>
            <person name="Zurek L."/>
        </authorList>
    </citation>
    <scope>NUCLEOTIDE SEQUENCE [LARGE SCALE GENOMIC DNA]</scope>
    <source>
        <strain evidence="3 4">CS-1</strain>
    </source>
</reference>
<organism evidence="3 4">
    <name type="scientific">Culicoidibacter larvae</name>
    <dbReference type="NCBI Taxonomy" id="2579976"/>
    <lineage>
        <taxon>Bacteria</taxon>
        <taxon>Bacillati</taxon>
        <taxon>Bacillota</taxon>
        <taxon>Culicoidibacteria</taxon>
        <taxon>Culicoidibacterales</taxon>
        <taxon>Culicoidibacteraceae</taxon>
        <taxon>Culicoidibacter</taxon>
    </lineage>
</organism>
<evidence type="ECO:0000256" key="1">
    <source>
        <dbReference type="SAM" id="SignalP"/>
    </source>
</evidence>
<accession>A0A5R8QIW4</accession>
<gene>
    <name evidence="3" type="ORF">FEZ08_01880</name>
</gene>
<evidence type="ECO:0000313" key="4">
    <source>
        <dbReference type="Proteomes" id="UP000306912"/>
    </source>
</evidence>
<keyword evidence="1" id="KW-0732">Signal</keyword>
<dbReference type="InterPro" id="IPR046762">
    <property type="entry name" value="pAdhesive_17"/>
</dbReference>
<comment type="caution">
    <text evidence="3">The sequence shown here is derived from an EMBL/GenBank/DDBJ whole genome shotgun (WGS) entry which is preliminary data.</text>
</comment>
<name>A0A5R8QIW4_9FIRM</name>
<dbReference type="InParanoid" id="A0A5R8QIW4"/>
<dbReference type="Proteomes" id="UP000306912">
    <property type="component" value="Unassembled WGS sequence"/>
</dbReference>
<proteinExistence type="predicted"/>
<dbReference type="AlphaFoldDB" id="A0A5R8QIW4"/>
<dbReference type="RefSeq" id="WP_138190002.1">
    <property type="nucleotide sequence ID" value="NZ_VBWP01000001.1"/>
</dbReference>
<feature type="domain" description="Putative adhesive" evidence="2">
    <location>
        <begin position="67"/>
        <end position="241"/>
    </location>
</feature>
<dbReference type="OrthoDB" id="7355596at2"/>
<feature type="signal peptide" evidence="1">
    <location>
        <begin position="1"/>
        <end position="29"/>
    </location>
</feature>
<dbReference type="EMBL" id="VBWP01000001">
    <property type="protein sequence ID" value="TLG77393.1"/>
    <property type="molecule type" value="Genomic_DNA"/>
</dbReference>
<evidence type="ECO:0000313" key="3">
    <source>
        <dbReference type="EMBL" id="TLG77393.1"/>
    </source>
</evidence>
<keyword evidence="4" id="KW-1185">Reference proteome</keyword>
<feature type="chain" id="PRO_5038591338" description="Putative adhesive domain-containing protein" evidence="1">
    <location>
        <begin position="30"/>
        <end position="270"/>
    </location>
</feature>
<dbReference type="Pfam" id="PF20609">
    <property type="entry name" value="pAdhesive_17"/>
    <property type="match status" value="1"/>
</dbReference>
<evidence type="ECO:0000259" key="2">
    <source>
        <dbReference type="Pfam" id="PF20609"/>
    </source>
</evidence>